<evidence type="ECO:0000256" key="6">
    <source>
        <dbReference type="ARBA" id="ARBA00022691"/>
    </source>
</evidence>
<comment type="similarity">
    <text evidence="2 10">Belongs to the class I-like SAM-binding methyltransferase superfamily. RsmB/NOP family.</text>
</comment>
<dbReference type="PROSITE" id="PS51686">
    <property type="entry name" value="SAM_MT_RSMB_NOP"/>
    <property type="match status" value="1"/>
</dbReference>
<dbReference type="PROSITE" id="PS01153">
    <property type="entry name" value="NOL1_NOP2_SUN"/>
    <property type="match status" value="1"/>
</dbReference>
<dbReference type="InterPro" id="IPR018314">
    <property type="entry name" value="RsmB/NOL1/NOP2-like_CS"/>
</dbReference>
<feature type="region of interest" description="Disordered" evidence="11">
    <location>
        <begin position="438"/>
        <end position="525"/>
    </location>
</feature>
<dbReference type="GO" id="GO:0005737">
    <property type="term" value="C:cytoplasm"/>
    <property type="evidence" value="ECO:0007669"/>
    <property type="project" value="TreeGrafter"/>
</dbReference>
<feature type="binding site" evidence="10">
    <location>
        <begin position="175"/>
        <end position="181"/>
    </location>
    <ligand>
        <name>S-adenosyl-L-methionine</name>
        <dbReference type="ChEBI" id="CHEBI:59789"/>
    </ligand>
</feature>
<dbReference type="OrthoDB" id="6093671at2759"/>
<dbReference type="InterPro" id="IPR029063">
    <property type="entry name" value="SAM-dependent_MTases_sf"/>
</dbReference>
<dbReference type="PANTHER" id="PTHR22808:SF1">
    <property type="entry name" value="RNA CYTOSINE-C(5)-METHYLTRANSFERASE NSUN2-RELATED"/>
    <property type="match status" value="1"/>
</dbReference>
<dbReference type="InterPro" id="IPR023267">
    <property type="entry name" value="RCMT"/>
</dbReference>
<dbReference type="InterPro" id="IPR049560">
    <property type="entry name" value="MeTrfase_RsmB-F_NOP2_cat"/>
</dbReference>
<dbReference type="EMBL" id="KZ992444">
    <property type="protein sequence ID" value="RKP10624.1"/>
    <property type="molecule type" value="Genomic_DNA"/>
</dbReference>
<dbReference type="SUPFAM" id="SSF53335">
    <property type="entry name" value="S-adenosyl-L-methionine-dependent methyltransferases"/>
    <property type="match status" value="1"/>
</dbReference>
<gene>
    <name evidence="13" type="ORF">THASP1DRAFT_27592</name>
</gene>
<protein>
    <submittedName>
        <fullName evidence="13">S-adenosyl-L-methionine-dependent methyltransferase</fullName>
    </submittedName>
</protein>
<evidence type="ECO:0000256" key="3">
    <source>
        <dbReference type="ARBA" id="ARBA00022555"/>
    </source>
</evidence>
<feature type="active site" description="Nucleophile" evidence="10">
    <location>
        <position position="316"/>
    </location>
</feature>
<feature type="region of interest" description="Disordered" evidence="11">
    <location>
        <begin position="721"/>
        <end position="744"/>
    </location>
</feature>
<keyword evidence="8 10" id="KW-0694">RNA-binding</keyword>
<dbReference type="InterPro" id="IPR023270">
    <property type="entry name" value="RCMT_NCL1"/>
</dbReference>
<feature type="compositionally biased region" description="Low complexity" evidence="11">
    <location>
        <begin position="454"/>
        <end position="465"/>
    </location>
</feature>
<comment type="caution">
    <text evidence="10">Lacks conserved residue(s) required for the propagation of feature annotation.</text>
</comment>
<dbReference type="PRINTS" id="PR02011">
    <property type="entry name" value="RCMTNCL1"/>
</dbReference>
<dbReference type="InterPro" id="IPR057286">
    <property type="entry name" value="PUA_NSUN2"/>
</dbReference>
<dbReference type="Pfam" id="PF01189">
    <property type="entry name" value="Methyltr_RsmB-F"/>
    <property type="match status" value="1"/>
</dbReference>
<feature type="binding site" evidence="10">
    <location>
        <position position="263"/>
    </location>
    <ligand>
        <name>S-adenosyl-L-methionine</name>
        <dbReference type="ChEBI" id="CHEBI:59789"/>
    </ligand>
</feature>
<feature type="domain" description="SAM-dependent MTase RsmB/NOP-type" evidence="12">
    <location>
        <begin position="57"/>
        <end position="422"/>
    </location>
</feature>
<dbReference type="GO" id="GO:0000049">
    <property type="term" value="F:tRNA binding"/>
    <property type="evidence" value="ECO:0007669"/>
    <property type="project" value="UniProtKB-KW"/>
</dbReference>
<dbReference type="PANTHER" id="PTHR22808">
    <property type="entry name" value="NCL1 YEAST -RELATED NOL1/NOP2/FMU SUN DOMAIN-CONTAINING"/>
    <property type="match status" value="1"/>
</dbReference>
<comment type="subcellular location">
    <subcellularLocation>
        <location evidence="1">Nucleus</location>
    </subcellularLocation>
</comment>
<dbReference type="InterPro" id="IPR001678">
    <property type="entry name" value="MeTrfase_RsmB-F_NOP2_dom"/>
</dbReference>
<dbReference type="Pfam" id="PF25376">
    <property type="entry name" value="Pre-PUA_NSUN2"/>
    <property type="match status" value="1"/>
</dbReference>
<feature type="region of interest" description="Disordered" evidence="11">
    <location>
        <begin position="1"/>
        <end position="25"/>
    </location>
</feature>
<dbReference type="Proteomes" id="UP000271241">
    <property type="component" value="Unassembled WGS sequence"/>
</dbReference>
<dbReference type="STRING" id="78915.A0A4P9XWD1"/>
<feature type="compositionally biased region" description="Basic residues" evidence="11">
    <location>
        <begin position="1"/>
        <end position="13"/>
    </location>
</feature>
<evidence type="ECO:0000259" key="12">
    <source>
        <dbReference type="PROSITE" id="PS51686"/>
    </source>
</evidence>
<evidence type="ECO:0000256" key="10">
    <source>
        <dbReference type="PROSITE-ProRule" id="PRU01023"/>
    </source>
</evidence>
<feature type="binding site" evidence="10">
    <location>
        <position position="207"/>
    </location>
    <ligand>
        <name>S-adenosyl-L-methionine</name>
        <dbReference type="ChEBI" id="CHEBI:59789"/>
    </ligand>
</feature>
<evidence type="ECO:0000256" key="9">
    <source>
        <dbReference type="ARBA" id="ARBA00023242"/>
    </source>
</evidence>
<accession>A0A4P9XWD1</accession>
<sequence length="744" mass="82544">MRSKPGWRKKSTKKNRDAEAEKKGYKELEKTNAAFEAYYKTNGQAQSIVPEEEWNTFLEFLRAELPTTFRVTGTRRTANELNQAIRSRYIPLLTNIVIDDKPVEAPTNIPWYPEGLGWQLLSGKMAIKRSKEFKGFHRFLVAETEVGNISRQEAVSMIPPLLLGVEPHHLVLDMCAAPGSKTAQLVEALHANDEPGQIPSGLVIANDADSRRSYMLVHQMRRLQSPCLVVTNHEAQHFPNIQFDLGLAPGDRSKLQFDRVLCDVPCSGDGTMRKNAPIWTSWHMGNALGLHTTQVSILMRGCQLLQVGGRIVYSTCSMNPIENEAVIAEVLRRYKGAVELVDASAMLPELKRRPGLHSWKVGSKDGRLFESYDDVPEADRKFIRKSNFAPENVAEMHLEHCLRIYPHLQNTGAFFVAVLEKKAAITAVDRAKAGVELDDEEAASETDQQQLEVTATTSDSSMTDAQMETVKRALSPATVEEPDTKRLRGDAASDDATTPADSDAGKPEKKAKTGGYNNPDGPFTLLPGDNASVQEICDFYGFSEAFPRDQLLVRSESDQNGKTMYFISSTVKKLLQADDISRFKLVHTGVRAFVRNEGSNEKAFRYRIQADGLSVLAPFLSAARKVNAQLEDLRIIVQKQNPMIEDLTTHTKERLDSMQPGCSILEFDPAPYPDLDMFETIRVPVWRARVSVNLLLNKQEKRSLGFRIGVDTTAAETAAAAAVSSNDNSEAATPAPETQAPSAQ</sequence>
<evidence type="ECO:0000256" key="5">
    <source>
        <dbReference type="ARBA" id="ARBA00022679"/>
    </source>
</evidence>
<dbReference type="InterPro" id="IPR057285">
    <property type="entry name" value="Pre-PUA_NSUN2"/>
</dbReference>
<dbReference type="AlphaFoldDB" id="A0A4P9XWD1"/>
<evidence type="ECO:0000256" key="7">
    <source>
        <dbReference type="ARBA" id="ARBA00022694"/>
    </source>
</evidence>
<evidence type="ECO:0000256" key="11">
    <source>
        <dbReference type="SAM" id="MobiDB-lite"/>
    </source>
</evidence>
<keyword evidence="4 10" id="KW-0489">Methyltransferase</keyword>
<dbReference type="Gene3D" id="3.40.50.150">
    <property type="entry name" value="Vaccinia Virus protein VP39"/>
    <property type="match status" value="1"/>
</dbReference>
<name>A0A4P9XWD1_9FUNG</name>
<keyword evidence="6 10" id="KW-0949">S-adenosyl-L-methionine</keyword>
<keyword evidence="7" id="KW-0819">tRNA processing</keyword>
<evidence type="ECO:0000256" key="1">
    <source>
        <dbReference type="ARBA" id="ARBA00004123"/>
    </source>
</evidence>
<dbReference type="GO" id="GO:0030488">
    <property type="term" value="P:tRNA methylation"/>
    <property type="evidence" value="ECO:0007669"/>
    <property type="project" value="TreeGrafter"/>
</dbReference>
<reference evidence="14" key="1">
    <citation type="journal article" date="2018" name="Nat. Microbiol.">
        <title>Leveraging single-cell genomics to expand the fungal tree of life.</title>
        <authorList>
            <person name="Ahrendt S.R."/>
            <person name="Quandt C.A."/>
            <person name="Ciobanu D."/>
            <person name="Clum A."/>
            <person name="Salamov A."/>
            <person name="Andreopoulos B."/>
            <person name="Cheng J.F."/>
            <person name="Woyke T."/>
            <person name="Pelin A."/>
            <person name="Henrissat B."/>
            <person name="Reynolds N.K."/>
            <person name="Benny G.L."/>
            <person name="Smith M.E."/>
            <person name="James T.Y."/>
            <person name="Grigoriev I.V."/>
        </authorList>
    </citation>
    <scope>NUCLEOTIDE SEQUENCE [LARGE SCALE GENOMIC DNA]</scope>
    <source>
        <strain evidence="14">RSA 1356</strain>
    </source>
</reference>
<keyword evidence="14" id="KW-1185">Reference proteome</keyword>
<evidence type="ECO:0000313" key="13">
    <source>
        <dbReference type="EMBL" id="RKP10624.1"/>
    </source>
</evidence>
<dbReference type="PRINTS" id="PR02008">
    <property type="entry name" value="RCMTFAMILY"/>
</dbReference>
<organism evidence="13 14">
    <name type="scientific">Thamnocephalis sphaerospora</name>
    <dbReference type="NCBI Taxonomy" id="78915"/>
    <lineage>
        <taxon>Eukaryota</taxon>
        <taxon>Fungi</taxon>
        <taxon>Fungi incertae sedis</taxon>
        <taxon>Zoopagomycota</taxon>
        <taxon>Zoopagomycotina</taxon>
        <taxon>Zoopagomycetes</taxon>
        <taxon>Zoopagales</taxon>
        <taxon>Sigmoideomycetaceae</taxon>
        <taxon>Thamnocephalis</taxon>
    </lineage>
</organism>
<dbReference type="GO" id="GO:0016428">
    <property type="term" value="F:tRNA (cytidine-5-)-methyltransferase activity"/>
    <property type="evidence" value="ECO:0007669"/>
    <property type="project" value="InterPro"/>
</dbReference>
<keyword evidence="5 10" id="KW-0808">Transferase</keyword>
<feature type="compositionally biased region" description="Basic and acidic residues" evidence="11">
    <location>
        <begin position="14"/>
        <end position="25"/>
    </location>
</feature>
<evidence type="ECO:0000256" key="4">
    <source>
        <dbReference type="ARBA" id="ARBA00022603"/>
    </source>
</evidence>
<evidence type="ECO:0000256" key="8">
    <source>
        <dbReference type="ARBA" id="ARBA00022884"/>
    </source>
</evidence>
<evidence type="ECO:0000313" key="14">
    <source>
        <dbReference type="Proteomes" id="UP000271241"/>
    </source>
</evidence>
<keyword evidence="3" id="KW-0820">tRNA-binding</keyword>
<proteinExistence type="inferred from homology"/>
<keyword evidence="9" id="KW-0539">Nucleus</keyword>
<dbReference type="GO" id="GO:0005634">
    <property type="term" value="C:nucleus"/>
    <property type="evidence" value="ECO:0007669"/>
    <property type="project" value="UniProtKB-SubCell"/>
</dbReference>
<feature type="compositionally biased region" description="Basic and acidic residues" evidence="11">
    <location>
        <begin position="482"/>
        <end position="491"/>
    </location>
</feature>
<dbReference type="Pfam" id="PF25378">
    <property type="entry name" value="PUA_NSUN2"/>
    <property type="match status" value="1"/>
</dbReference>
<evidence type="ECO:0000256" key="2">
    <source>
        <dbReference type="ARBA" id="ARBA00007494"/>
    </source>
</evidence>